<dbReference type="AlphaFoldDB" id="L1II71"/>
<dbReference type="HOGENOM" id="CLU_755328_0_0_1"/>
<evidence type="ECO:0000256" key="2">
    <source>
        <dbReference type="ARBA" id="ARBA00022741"/>
    </source>
</evidence>
<dbReference type="SUPFAM" id="SSF52540">
    <property type="entry name" value="P-loop containing nucleoside triphosphate hydrolases"/>
    <property type="match status" value="1"/>
</dbReference>
<feature type="binding site" evidence="4">
    <location>
        <begin position="26"/>
        <end position="33"/>
    </location>
    <ligand>
        <name>GTP</name>
        <dbReference type="ChEBI" id="CHEBI:37565"/>
    </ligand>
</feature>
<evidence type="ECO:0000313" key="9">
    <source>
        <dbReference type="Proteomes" id="UP000011087"/>
    </source>
</evidence>
<reference evidence="8" key="3">
    <citation type="submission" date="2015-06" db="UniProtKB">
        <authorList>
            <consortium name="EnsemblProtists"/>
        </authorList>
    </citation>
    <scope>IDENTIFICATION</scope>
</reference>
<dbReference type="GO" id="GO:0003924">
    <property type="term" value="F:GTPase activity"/>
    <property type="evidence" value="ECO:0007669"/>
    <property type="project" value="InterPro"/>
</dbReference>
<keyword evidence="9" id="KW-1185">Reference proteome</keyword>
<keyword evidence="5" id="KW-0479">Metal-binding</keyword>
<dbReference type="CDD" id="cd00878">
    <property type="entry name" value="Arf_Arl"/>
    <property type="match status" value="1"/>
</dbReference>
<feature type="binding site" evidence="4">
    <location>
        <begin position="129"/>
        <end position="132"/>
    </location>
    <ligand>
        <name>GTP</name>
        <dbReference type="ChEBI" id="CHEBI:37565"/>
    </ligand>
</feature>
<keyword evidence="2 4" id="KW-0547">Nucleotide-binding</keyword>
<accession>L1II71</accession>
<dbReference type="Proteomes" id="UP000011087">
    <property type="component" value="Unassembled WGS sequence"/>
</dbReference>
<dbReference type="GO" id="GO:0009507">
    <property type="term" value="C:chloroplast"/>
    <property type="evidence" value="ECO:0007669"/>
    <property type="project" value="UniProtKB-SubCell"/>
</dbReference>
<dbReference type="InterPro" id="IPR027417">
    <property type="entry name" value="P-loop_NTPase"/>
</dbReference>
<reference evidence="9" key="2">
    <citation type="submission" date="2012-11" db="EMBL/GenBank/DDBJ databases">
        <authorList>
            <person name="Kuo A."/>
            <person name="Curtis B.A."/>
            <person name="Tanifuji G."/>
            <person name="Burki F."/>
            <person name="Gruber A."/>
            <person name="Irimia M."/>
            <person name="Maruyama S."/>
            <person name="Arias M.C."/>
            <person name="Ball S.G."/>
            <person name="Gile G.H."/>
            <person name="Hirakawa Y."/>
            <person name="Hopkins J.F."/>
            <person name="Rensing S.A."/>
            <person name="Schmutz J."/>
            <person name="Symeonidi A."/>
            <person name="Elias M."/>
            <person name="Eveleigh R.J."/>
            <person name="Herman E.K."/>
            <person name="Klute M.J."/>
            <person name="Nakayama T."/>
            <person name="Obornik M."/>
            <person name="Reyes-Prieto A."/>
            <person name="Armbrust E.V."/>
            <person name="Aves S.J."/>
            <person name="Beiko R.G."/>
            <person name="Coutinho P."/>
            <person name="Dacks J.B."/>
            <person name="Durnford D.G."/>
            <person name="Fast N.M."/>
            <person name="Green B.R."/>
            <person name="Grisdale C."/>
            <person name="Hempe F."/>
            <person name="Henrissat B."/>
            <person name="Hoppner M.P."/>
            <person name="Ishida K.-I."/>
            <person name="Kim E."/>
            <person name="Koreny L."/>
            <person name="Kroth P.G."/>
            <person name="Liu Y."/>
            <person name="Malik S.-B."/>
            <person name="Maier U.G."/>
            <person name="McRose D."/>
            <person name="Mock T."/>
            <person name="Neilson J.A."/>
            <person name="Onodera N.T."/>
            <person name="Poole A.M."/>
            <person name="Pritham E.J."/>
            <person name="Richards T.A."/>
            <person name="Rocap G."/>
            <person name="Roy S.W."/>
            <person name="Sarai C."/>
            <person name="Schaack S."/>
            <person name="Shirato S."/>
            <person name="Slamovits C.H."/>
            <person name="Spencer D.F."/>
            <person name="Suzuki S."/>
            <person name="Worden A.Z."/>
            <person name="Zauner S."/>
            <person name="Barry K."/>
            <person name="Bell C."/>
            <person name="Bharti A.K."/>
            <person name="Crow J.A."/>
            <person name="Grimwood J."/>
            <person name="Kramer R."/>
            <person name="Lindquist E."/>
            <person name="Lucas S."/>
            <person name="Salamov A."/>
            <person name="McFadden G.I."/>
            <person name="Lane C.E."/>
            <person name="Keeling P.J."/>
            <person name="Gray M.W."/>
            <person name="Grigoriev I.V."/>
            <person name="Archibald J.M."/>
        </authorList>
    </citation>
    <scope>NUCLEOTIDE SEQUENCE</scope>
    <source>
        <strain evidence="9">CCMP2712</strain>
    </source>
</reference>
<dbReference type="InterPro" id="IPR005225">
    <property type="entry name" value="Small_GTP-bd"/>
</dbReference>
<evidence type="ECO:0000256" key="4">
    <source>
        <dbReference type="PIRSR" id="PIRSR606689-1"/>
    </source>
</evidence>
<dbReference type="PRINTS" id="PR00328">
    <property type="entry name" value="SAR1GTPBP"/>
</dbReference>
<dbReference type="InterPro" id="IPR051995">
    <property type="entry name" value="Ciliary_GTPase"/>
</dbReference>
<dbReference type="STRING" id="905079.L1II71"/>
<evidence type="ECO:0000256" key="1">
    <source>
        <dbReference type="ARBA" id="ARBA00004229"/>
    </source>
</evidence>
<feature type="compositionally biased region" description="Basic and acidic residues" evidence="6">
    <location>
        <begin position="261"/>
        <end position="278"/>
    </location>
</feature>
<proteinExistence type="predicted"/>
<dbReference type="KEGG" id="gtt:GUITHDRAFT_146344"/>
<dbReference type="EMBL" id="JH993087">
    <property type="protein sequence ID" value="EKX35644.1"/>
    <property type="molecule type" value="Genomic_DNA"/>
</dbReference>
<dbReference type="RefSeq" id="XP_005822624.1">
    <property type="nucleotide sequence ID" value="XM_005822567.1"/>
</dbReference>
<dbReference type="OMA" id="TVYKVQQ"/>
<dbReference type="OrthoDB" id="14717at2759"/>
<dbReference type="eggNOG" id="KOG0076">
    <property type="taxonomic scope" value="Eukaryota"/>
</dbReference>
<dbReference type="SMART" id="SM00177">
    <property type="entry name" value="ARF"/>
    <property type="match status" value="1"/>
</dbReference>
<comment type="subcellular location">
    <subcellularLocation>
        <location evidence="1">Plastid</location>
        <location evidence="1">Chloroplast</location>
    </subcellularLocation>
</comment>
<name>L1II71_GUITC</name>
<evidence type="ECO:0000256" key="6">
    <source>
        <dbReference type="SAM" id="MobiDB-lite"/>
    </source>
</evidence>
<evidence type="ECO:0000313" key="8">
    <source>
        <dbReference type="EnsemblProtists" id="EKX35644"/>
    </source>
</evidence>
<feature type="compositionally biased region" description="Basic and acidic residues" evidence="6">
    <location>
        <begin position="287"/>
        <end position="298"/>
    </location>
</feature>
<dbReference type="NCBIfam" id="TIGR00231">
    <property type="entry name" value="small_GTP"/>
    <property type="match status" value="1"/>
</dbReference>
<sequence length="367" mass="41107">MFTLAGNFYNWVKKKQEKSVTIIVLGLDNAGKTTLLYGLKDELPQADVTPTIGFRPSKLISGKYTIQWFDVGGAKNFRRVWQSYYPEVHGVIYVVDAAAPERFEEAKETLDKTLESEGIPGKPVLIFANKQDLDGCISAHELSQKLGMLDRKDCCHHVANCQAKPNEGDPVDPRIGKALKWLLDAIEKDYKSLSERVKKDMEEQKRKEKERKEAQRKRAEEAKAARLREQAEKEAKEKEGKEKGASIEMAVDSGKNTSSEDASKETEVDAVVKTEPIVEIRQSAALEQREEEPRRRSDGFGSPPSNRLPALEVEPSTTRTGNTLRLTDLKPMPPVVDTLQDSPVRKADVTLPNVVPSPQLYSHEGTH</sequence>
<feature type="binding site" evidence="5">
    <location>
        <position position="33"/>
    </location>
    <ligand>
        <name>Mg(2+)</name>
        <dbReference type="ChEBI" id="CHEBI:18420"/>
    </ligand>
</feature>
<dbReference type="PANTHER" id="PTHR46090">
    <property type="entry name" value="ADP-RIBOSYLATION FACTOR-LIKE PROTEIN 13B"/>
    <property type="match status" value="1"/>
</dbReference>
<feature type="compositionally biased region" description="Polar residues" evidence="6">
    <location>
        <begin position="315"/>
        <end position="325"/>
    </location>
</feature>
<dbReference type="EnsemblProtists" id="EKX35644">
    <property type="protein sequence ID" value="EKX35644"/>
    <property type="gene ID" value="GUITHDRAFT_146344"/>
</dbReference>
<evidence type="ECO:0000256" key="3">
    <source>
        <dbReference type="ARBA" id="ARBA00023134"/>
    </source>
</evidence>
<keyword evidence="3 4" id="KW-0342">GTP-binding</keyword>
<feature type="region of interest" description="Disordered" evidence="6">
    <location>
        <begin position="197"/>
        <end position="335"/>
    </location>
</feature>
<feature type="compositionally biased region" description="Basic and acidic residues" evidence="6">
    <location>
        <begin position="197"/>
        <end position="245"/>
    </location>
</feature>
<protein>
    <submittedName>
        <fullName evidence="7 8">Uncharacterized protein</fullName>
    </submittedName>
</protein>
<dbReference type="GeneID" id="17292351"/>
<feature type="binding site" evidence="5">
    <location>
        <position position="51"/>
    </location>
    <ligand>
        <name>Mg(2+)</name>
        <dbReference type="ChEBI" id="CHEBI:18420"/>
    </ligand>
</feature>
<evidence type="ECO:0000313" key="7">
    <source>
        <dbReference type="EMBL" id="EKX35644.1"/>
    </source>
</evidence>
<dbReference type="Pfam" id="PF00025">
    <property type="entry name" value="Arf"/>
    <property type="match status" value="1"/>
</dbReference>
<reference evidence="7 9" key="1">
    <citation type="journal article" date="2012" name="Nature">
        <title>Algal genomes reveal evolutionary mosaicism and the fate of nucleomorphs.</title>
        <authorList>
            <consortium name="DOE Joint Genome Institute"/>
            <person name="Curtis B.A."/>
            <person name="Tanifuji G."/>
            <person name="Burki F."/>
            <person name="Gruber A."/>
            <person name="Irimia M."/>
            <person name="Maruyama S."/>
            <person name="Arias M.C."/>
            <person name="Ball S.G."/>
            <person name="Gile G.H."/>
            <person name="Hirakawa Y."/>
            <person name="Hopkins J.F."/>
            <person name="Kuo A."/>
            <person name="Rensing S.A."/>
            <person name="Schmutz J."/>
            <person name="Symeonidi A."/>
            <person name="Elias M."/>
            <person name="Eveleigh R.J."/>
            <person name="Herman E.K."/>
            <person name="Klute M.J."/>
            <person name="Nakayama T."/>
            <person name="Obornik M."/>
            <person name="Reyes-Prieto A."/>
            <person name="Armbrust E.V."/>
            <person name="Aves S.J."/>
            <person name="Beiko R.G."/>
            <person name="Coutinho P."/>
            <person name="Dacks J.B."/>
            <person name="Durnford D.G."/>
            <person name="Fast N.M."/>
            <person name="Green B.R."/>
            <person name="Grisdale C.J."/>
            <person name="Hempel F."/>
            <person name="Henrissat B."/>
            <person name="Hoppner M.P."/>
            <person name="Ishida K."/>
            <person name="Kim E."/>
            <person name="Koreny L."/>
            <person name="Kroth P.G."/>
            <person name="Liu Y."/>
            <person name="Malik S.B."/>
            <person name="Maier U.G."/>
            <person name="McRose D."/>
            <person name="Mock T."/>
            <person name="Neilson J.A."/>
            <person name="Onodera N.T."/>
            <person name="Poole A.M."/>
            <person name="Pritham E.J."/>
            <person name="Richards T.A."/>
            <person name="Rocap G."/>
            <person name="Roy S.W."/>
            <person name="Sarai C."/>
            <person name="Schaack S."/>
            <person name="Shirato S."/>
            <person name="Slamovits C.H."/>
            <person name="Spencer D.F."/>
            <person name="Suzuki S."/>
            <person name="Worden A.Z."/>
            <person name="Zauner S."/>
            <person name="Barry K."/>
            <person name="Bell C."/>
            <person name="Bharti A.K."/>
            <person name="Crow J.A."/>
            <person name="Grimwood J."/>
            <person name="Kramer R."/>
            <person name="Lindquist E."/>
            <person name="Lucas S."/>
            <person name="Salamov A."/>
            <person name="McFadden G.I."/>
            <person name="Lane C.E."/>
            <person name="Keeling P.J."/>
            <person name="Gray M.W."/>
            <person name="Grigoriev I.V."/>
            <person name="Archibald J.M."/>
        </authorList>
    </citation>
    <scope>NUCLEOTIDE SEQUENCE</scope>
    <source>
        <strain evidence="7 9">CCMP2712</strain>
    </source>
</reference>
<evidence type="ECO:0000256" key="5">
    <source>
        <dbReference type="PIRSR" id="PIRSR606689-2"/>
    </source>
</evidence>
<dbReference type="Gene3D" id="3.40.50.300">
    <property type="entry name" value="P-loop containing nucleotide triphosphate hydrolases"/>
    <property type="match status" value="1"/>
</dbReference>
<dbReference type="PaxDb" id="55529-EKX35644"/>
<dbReference type="GO" id="GO:0046872">
    <property type="term" value="F:metal ion binding"/>
    <property type="evidence" value="ECO:0007669"/>
    <property type="project" value="UniProtKB-KW"/>
</dbReference>
<feature type="binding site" evidence="4">
    <location>
        <position position="73"/>
    </location>
    <ligand>
        <name>GTP</name>
        <dbReference type="ChEBI" id="CHEBI:37565"/>
    </ligand>
</feature>
<organism evidence="7">
    <name type="scientific">Guillardia theta (strain CCMP2712)</name>
    <name type="common">Cryptophyte</name>
    <dbReference type="NCBI Taxonomy" id="905079"/>
    <lineage>
        <taxon>Eukaryota</taxon>
        <taxon>Cryptophyceae</taxon>
        <taxon>Pyrenomonadales</taxon>
        <taxon>Geminigeraceae</taxon>
        <taxon>Guillardia</taxon>
    </lineage>
</organism>
<dbReference type="GO" id="GO:0005525">
    <property type="term" value="F:GTP binding"/>
    <property type="evidence" value="ECO:0007669"/>
    <property type="project" value="UniProtKB-KW"/>
</dbReference>
<keyword evidence="5" id="KW-0460">Magnesium</keyword>
<dbReference type="SMART" id="SM00178">
    <property type="entry name" value="SAR"/>
    <property type="match status" value="1"/>
</dbReference>
<dbReference type="InterPro" id="IPR006689">
    <property type="entry name" value="Small_GTPase_ARF/SAR"/>
</dbReference>
<dbReference type="PANTHER" id="PTHR46090:SF2">
    <property type="entry name" value="ADP-RIBOSYLATION FACTOR-LIKE PROTEIN 13B"/>
    <property type="match status" value="1"/>
</dbReference>
<gene>
    <name evidence="7" type="ORF">GUITHDRAFT_146344</name>
</gene>
<dbReference type="PROSITE" id="PS51419">
    <property type="entry name" value="RAB"/>
    <property type="match status" value="1"/>
</dbReference>
<dbReference type="PROSITE" id="PS51417">
    <property type="entry name" value="ARF"/>
    <property type="match status" value="1"/>
</dbReference>